<dbReference type="GeneID" id="38784000"/>
<dbReference type="PANTHER" id="PTHR11206">
    <property type="entry name" value="MULTIDRUG RESISTANCE PROTEIN"/>
    <property type="match status" value="1"/>
</dbReference>
<dbReference type="NCBIfam" id="TIGR00797">
    <property type="entry name" value="matE"/>
    <property type="match status" value="1"/>
</dbReference>
<dbReference type="AlphaFoldDB" id="A0A401GY04"/>
<dbReference type="GO" id="GO:0016020">
    <property type="term" value="C:membrane"/>
    <property type="evidence" value="ECO:0007669"/>
    <property type="project" value="UniProtKB-SubCell"/>
</dbReference>
<dbReference type="GO" id="GO:0042910">
    <property type="term" value="F:xenobiotic transmembrane transporter activity"/>
    <property type="evidence" value="ECO:0007669"/>
    <property type="project" value="InterPro"/>
</dbReference>
<gene>
    <name evidence="8" type="ORF">SCP_1003300</name>
</gene>
<dbReference type="RefSeq" id="XP_027617996.1">
    <property type="nucleotide sequence ID" value="XM_027762195.1"/>
</dbReference>
<feature type="transmembrane region" description="Helical" evidence="7">
    <location>
        <begin position="256"/>
        <end position="278"/>
    </location>
</feature>
<feature type="transmembrane region" description="Helical" evidence="7">
    <location>
        <begin position="126"/>
        <end position="146"/>
    </location>
</feature>
<feature type="transmembrane region" description="Helical" evidence="7">
    <location>
        <begin position="158"/>
        <end position="177"/>
    </location>
</feature>
<feature type="compositionally biased region" description="Acidic residues" evidence="6">
    <location>
        <begin position="29"/>
        <end position="44"/>
    </location>
</feature>
<evidence type="ECO:0000256" key="6">
    <source>
        <dbReference type="SAM" id="MobiDB-lite"/>
    </source>
</evidence>
<organism evidence="8 9">
    <name type="scientific">Sparassis crispa</name>
    <dbReference type="NCBI Taxonomy" id="139825"/>
    <lineage>
        <taxon>Eukaryota</taxon>
        <taxon>Fungi</taxon>
        <taxon>Dikarya</taxon>
        <taxon>Basidiomycota</taxon>
        <taxon>Agaricomycotina</taxon>
        <taxon>Agaricomycetes</taxon>
        <taxon>Polyporales</taxon>
        <taxon>Sparassidaceae</taxon>
        <taxon>Sparassis</taxon>
    </lineage>
</organism>
<protein>
    <submittedName>
        <fullName evidence="8">Uncharacterized transporter</fullName>
    </submittedName>
</protein>
<dbReference type="OrthoDB" id="2126698at2759"/>
<evidence type="ECO:0000256" key="2">
    <source>
        <dbReference type="ARBA" id="ARBA00010199"/>
    </source>
</evidence>
<feature type="transmembrane region" description="Helical" evidence="7">
    <location>
        <begin position="290"/>
        <end position="315"/>
    </location>
</feature>
<evidence type="ECO:0000256" key="5">
    <source>
        <dbReference type="ARBA" id="ARBA00023136"/>
    </source>
</evidence>
<dbReference type="InParanoid" id="A0A401GY04"/>
<keyword evidence="4 7" id="KW-1133">Transmembrane helix</keyword>
<dbReference type="CDD" id="cd13132">
    <property type="entry name" value="MATE_eukaryotic"/>
    <property type="match status" value="1"/>
</dbReference>
<evidence type="ECO:0000256" key="3">
    <source>
        <dbReference type="ARBA" id="ARBA00022692"/>
    </source>
</evidence>
<comment type="similarity">
    <text evidence="2">Belongs to the multi antimicrobial extrusion (MATE) (TC 2.A.66.1) family.</text>
</comment>
<sequence length="563" mass="60784">MPSSVTYPRYSAVSSNLRSDRVALLSDALETDDEADDSSAESEADSFPGSSRSSVVIPQSIRKHVKTDETECPTEDTPLLLPVPVRGTRKPREPSRSTGKRSVYWEELRTLTKYTLPVFGTQLFEYSLVIASVISIGHLSTTALAASTLGSMTESVTALSIFIGFTSALDTVLPSAWTSSHPELVGLWAQRMVVVLAVVLVPIIGVYFNSEAILLMLKQDPEVAHLAATYLKWSTIGLPAYAFNGVARRYFQSQGLFSVPTYIILVIAPINALLNYVLVWGPKPFGLGFIGAPIASSISFNLISLASIAYGVFFVPRKAWHPLSFRCFTNLGVLVRLGFAGVGQVASEWWSWELVSLASSMLGPVALAAQSIVSVSSSTTYQAPYSLGVATTVRVGNLLGKGNAKRAGVAANLSIYMSLGISMVWSTMFLVFRHSWAYLFNDDPEVVALVASLLPLLALFQVVDGLGGVTSGILRARGMQSTGAVLNFSAYYILGIPFGMWLTFRKGMGLAGLWIGLTVAMVYCAIVGVWLCVRTNWEKEVEKVQLRVAADQKANAGDVEAQS</sequence>
<evidence type="ECO:0000256" key="7">
    <source>
        <dbReference type="SAM" id="Phobius"/>
    </source>
</evidence>
<dbReference type="EMBL" id="BFAD01000010">
    <property type="protein sequence ID" value="GBE87083.1"/>
    <property type="molecule type" value="Genomic_DNA"/>
</dbReference>
<dbReference type="InterPro" id="IPR002528">
    <property type="entry name" value="MATE_fam"/>
</dbReference>
<comment type="subcellular location">
    <subcellularLocation>
        <location evidence="1">Membrane</location>
        <topology evidence="1">Multi-pass membrane protein</topology>
    </subcellularLocation>
</comment>
<feature type="transmembrane region" description="Helical" evidence="7">
    <location>
        <begin position="484"/>
        <end position="504"/>
    </location>
</feature>
<dbReference type="FunCoup" id="A0A401GY04">
    <property type="interactions" value="109"/>
</dbReference>
<evidence type="ECO:0000313" key="9">
    <source>
        <dbReference type="Proteomes" id="UP000287166"/>
    </source>
</evidence>
<keyword evidence="3 7" id="KW-0812">Transmembrane</keyword>
<proteinExistence type="inferred from homology"/>
<reference evidence="8 9" key="1">
    <citation type="journal article" date="2018" name="Sci. Rep.">
        <title>Genome sequence of the cauliflower mushroom Sparassis crispa (Hanabiratake) and its association with beneficial usage.</title>
        <authorList>
            <person name="Kiyama R."/>
            <person name="Furutani Y."/>
            <person name="Kawaguchi K."/>
            <person name="Nakanishi T."/>
        </authorList>
    </citation>
    <scope>NUCLEOTIDE SEQUENCE [LARGE SCALE GENOMIC DNA]</scope>
</reference>
<name>A0A401GY04_9APHY</name>
<feature type="transmembrane region" description="Helical" evidence="7">
    <location>
        <begin position="510"/>
        <end position="533"/>
    </location>
</feature>
<evidence type="ECO:0000256" key="4">
    <source>
        <dbReference type="ARBA" id="ARBA00022989"/>
    </source>
</evidence>
<dbReference type="STRING" id="139825.A0A401GY04"/>
<feature type="compositionally biased region" description="Polar residues" evidence="6">
    <location>
        <begin position="48"/>
        <end position="57"/>
    </location>
</feature>
<dbReference type="InterPro" id="IPR045069">
    <property type="entry name" value="MATE_euk"/>
</dbReference>
<evidence type="ECO:0000256" key="1">
    <source>
        <dbReference type="ARBA" id="ARBA00004141"/>
    </source>
</evidence>
<keyword evidence="5 7" id="KW-0472">Membrane</keyword>
<feature type="transmembrane region" description="Helical" evidence="7">
    <location>
        <begin position="446"/>
        <end position="463"/>
    </location>
</feature>
<feature type="transmembrane region" description="Helical" evidence="7">
    <location>
        <begin position="413"/>
        <end position="434"/>
    </location>
</feature>
<comment type="caution">
    <text evidence="8">The sequence shown here is derived from an EMBL/GenBank/DDBJ whole genome shotgun (WGS) entry which is preliminary data.</text>
</comment>
<feature type="transmembrane region" description="Helical" evidence="7">
    <location>
        <begin position="189"/>
        <end position="208"/>
    </location>
</feature>
<keyword evidence="9" id="KW-1185">Reference proteome</keyword>
<dbReference type="Pfam" id="PF01554">
    <property type="entry name" value="MatE"/>
    <property type="match status" value="2"/>
</dbReference>
<accession>A0A401GY04</accession>
<evidence type="ECO:0000313" key="8">
    <source>
        <dbReference type="EMBL" id="GBE87083.1"/>
    </source>
</evidence>
<dbReference type="Proteomes" id="UP000287166">
    <property type="component" value="Unassembled WGS sequence"/>
</dbReference>
<dbReference type="GO" id="GO:0015297">
    <property type="term" value="F:antiporter activity"/>
    <property type="evidence" value="ECO:0007669"/>
    <property type="project" value="InterPro"/>
</dbReference>
<dbReference type="GO" id="GO:1990961">
    <property type="term" value="P:xenobiotic detoxification by transmembrane export across the plasma membrane"/>
    <property type="evidence" value="ECO:0007669"/>
    <property type="project" value="InterPro"/>
</dbReference>
<feature type="region of interest" description="Disordered" evidence="6">
    <location>
        <begin position="28"/>
        <end position="99"/>
    </location>
</feature>